<keyword evidence="2" id="KW-1185">Reference proteome</keyword>
<comment type="caution">
    <text evidence="1">The sequence shown here is derived from an EMBL/GenBank/DDBJ whole genome shotgun (WGS) entry which is preliminary data.</text>
</comment>
<accession>A0ACC0QQZ3</accession>
<evidence type="ECO:0000313" key="1">
    <source>
        <dbReference type="EMBL" id="KAI8663166.1"/>
    </source>
</evidence>
<gene>
    <name evidence="1" type="ORF">NCS57_00916600</name>
</gene>
<sequence length="341" mass="38705">MASTAARPNAFAMLGPVMALLTISAAVSMVWMLDWKESLRDLLMGPGILKRIMITMFVLLNWKDMPLAWTFRIFYTIIRDIYIRKGTRLGPRALFKPIISTTYTSVFEIDYNLHKSNSSFFADLDVSRSHLVSFLLRPAMTNLAHNTSSRFILDPKTGKPMKGALYIPLGSVQCSFHKEIGLFKRYELWSRVLCWDKKWLYILTHFLPAGTAKPTSWLNPEFGESEARAGSDPTDGWERKIQATAISKYVFKIGRFTVHPARILDNSGLLPERPGGWIEGSEEQLGDMSVDLSDTDLTIDKEWDWRRVEAQRRKGMTIAARFHALDEAKNMFDGGENGALG</sequence>
<name>A0ACC0QQZ3_9HYPO</name>
<organism evidence="1 2">
    <name type="scientific">Fusarium keratoplasticum</name>
    <dbReference type="NCBI Taxonomy" id="1328300"/>
    <lineage>
        <taxon>Eukaryota</taxon>
        <taxon>Fungi</taxon>
        <taxon>Dikarya</taxon>
        <taxon>Ascomycota</taxon>
        <taxon>Pezizomycotina</taxon>
        <taxon>Sordariomycetes</taxon>
        <taxon>Hypocreomycetidae</taxon>
        <taxon>Hypocreales</taxon>
        <taxon>Nectriaceae</taxon>
        <taxon>Fusarium</taxon>
        <taxon>Fusarium solani species complex</taxon>
    </lineage>
</organism>
<dbReference type="EMBL" id="CM046509">
    <property type="protein sequence ID" value="KAI8663166.1"/>
    <property type="molecule type" value="Genomic_DNA"/>
</dbReference>
<dbReference type="Proteomes" id="UP001065298">
    <property type="component" value="Chromosome 7"/>
</dbReference>
<proteinExistence type="predicted"/>
<reference evidence="1" key="1">
    <citation type="submission" date="2022-06" db="EMBL/GenBank/DDBJ databases">
        <title>Fusarium solani species complex genomes reveal bases of compartmentalisation and animal pathogenesis.</title>
        <authorList>
            <person name="Tsai I.J."/>
        </authorList>
    </citation>
    <scope>NUCLEOTIDE SEQUENCE</scope>
    <source>
        <strain evidence="1">Fu6.1</strain>
    </source>
</reference>
<protein>
    <submittedName>
        <fullName evidence="1">Uncharacterized protein</fullName>
    </submittedName>
</protein>
<evidence type="ECO:0000313" key="2">
    <source>
        <dbReference type="Proteomes" id="UP001065298"/>
    </source>
</evidence>